<dbReference type="InterPro" id="IPR044822">
    <property type="entry name" value="Myb_DNA-bind_4"/>
</dbReference>
<dbReference type="PANTHER" id="PTHR47595:SF1">
    <property type="entry name" value="MYB_SANT-LIKE DNA-BINDING DOMAIN-CONTAINING PROTEIN"/>
    <property type="match status" value="1"/>
</dbReference>
<dbReference type="PANTHER" id="PTHR47595">
    <property type="entry name" value="HEAT SHOCK 70 KDA PROTEIN 14"/>
    <property type="match status" value="1"/>
</dbReference>
<sequence length="228" mass="26165">MNQITKKTRTNWPESTVLCMLDIFKEKHILSHLDHSKYRNSDIFKTVEKSMVEQGLNYSAEQIRIKWKALKVAYKNVIKHNSRSGVDRITCPYYDELDSLLGHRPGTGVLADGMDSDTLNVDQVDEDQTNTEVTSNLFNEIDDTSENNIEPVNCDKNETSVCLDIGNSDNSVCSQKTTKLLNKTKSVRSAPYARALKGFSTEFMESQKQLQRDFFEQQSKLNNEYFEK</sequence>
<feature type="domain" description="Myb/SANT-like DNA-binding" evidence="1">
    <location>
        <begin position="9"/>
        <end position="100"/>
    </location>
</feature>
<dbReference type="Pfam" id="PF13837">
    <property type="entry name" value="Myb_DNA-bind_4"/>
    <property type="match status" value="1"/>
</dbReference>
<dbReference type="Gene3D" id="1.10.10.60">
    <property type="entry name" value="Homeodomain-like"/>
    <property type="match status" value="1"/>
</dbReference>
<proteinExistence type="predicted"/>
<protein>
    <recommendedName>
        <fullName evidence="1">Myb/SANT-like DNA-binding domain-containing protein</fullName>
    </recommendedName>
</protein>
<dbReference type="AlphaFoldDB" id="A0A2S2NVU5"/>
<evidence type="ECO:0000313" key="2">
    <source>
        <dbReference type="EMBL" id="MBY21285.1"/>
    </source>
</evidence>
<gene>
    <name evidence="2" type="ORF">g.162777</name>
</gene>
<evidence type="ECO:0000259" key="1">
    <source>
        <dbReference type="Pfam" id="PF13837"/>
    </source>
</evidence>
<name>A0A2S2NVU5_SCHGA</name>
<reference evidence="2" key="1">
    <citation type="submission" date="2018-04" db="EMBL/GenBank/DDBJ databases">
        <title>Transcriptome of Schizaphis graminum biotype I.</title>
        <authorList>
            <person name="Scully E.D."/>
            <person name="Geib S.M."/>
            <person name="Palmer N.A."/>
            <person name="Koch K."/>
            <person name="Bradshaw J."/>
            <person name="Heng-Moss T."/>
            <person name="Sarath G."/>
        </authorList>
    </citation>
    <scope>NUCLEOTIDE SEQUENCE</scope>
</reference>
<organism evidence="2">
    <name type="scientific">Schizaphis graminum</name>
    <name type="common">Green bug aphid</name>
    <dbReference type="NCBI Taxonomy" id="13262"/>
    <lineage>
        <taxon>Eukaryota</taxon>
        <taxon>Metazoa</taxon>
        <taxon>Ecdysozoa</taxon>
        <taxon>Arthropoda</taxon>
        <taxon>Hexapoda</taxon>
        <taxon>Insecta</taxon>
        <taxon>Pterygota</taxon>
        <taxon>Neoptera</taxon>
        <taxon>Paraneoptera</taxon>
        <taxon>Hemiptera</taxon>
        <taxon>Sternorrhyncha</taxon>
        <taxon>Aphidomorpha</taxon>
        <taxon>Aphidoidea</taxon>
        <taxon>Aphididae</taxon>
        <taxon>Aphidini</taxon>
        <taxon>Schizaphis</taxon>
    </lineage>
</organism>
<dbReference type="EMBL" id="GGMR01008666">
    <property type="protein sequence ID" value="MBY21285.1"/>
    <property type="molecule type" value="Transcribed_RNA"/>
</dbReference>
<accession>A0A2S2NVU5</accession>